<dbReference type="GO" id="GO:0006310">
    <property type="term" value="P:DNA recombination"/>
    <property type="evidence" value="ECO:0007669"/>
    <property type="project" value="UniProtKB-KW"/>
</dbReference>
<dbReference type="InterPro" id="IPR013762">
    <property type="entry name" value="Integrase-like_cat_sf"/>
</dbReference>
<proteinExistence type="predicted"/>
<dbReference type="Gene3D" id="1.10.443.10">
    <property type="entry name" value="Intergrase catalytic core"/>
    <property type="match status" value="1"/>
</dbReference>
<accession>A0A1G6V1G6</accession>
<dbReference type="GO" id="GO:0015074">
    <property type="term" value="P:DNA integration"/>
    <property type="evidence" value="ECO:0007669"/>
    <property type="project" value="InterPro"/>
</dbReference>
<reference evidence="3" key="1">
    <citation type="submission" date="2016-10" db="EMBL/GenBank/DDBJ databases">
        <authorList>
            <person name="Varghese N."/>
        </authorList>
    </citation>
    <scope>NUCLEOTIDE SEQUENCE [LARGE SCALE GENOMIC DNA]</scope>
    <source>
        <strain evidence="3">KPR-7A</strain>
    </source>
</reference>
<gene>
    <name evidence="2" type="ORF">SAMN04487767_106176</name>
</gene>
<dbReference type="SUPFAM" id="SSF56349">
    <property type="entry name" value="DNA breaking-rejoining enzymes"/>
    <property type="match status" value="1"/>
</dbReference>
<evidence type="ECO:0000313" key="3">
    <source>
        <dbReference type="Proteomes" id="UP000183507"/>
    </source>
</evidence>
<organism evidence="2 3">
    <name type="scientific">Bacillus wiedmannii</name>
    <dbReference type="NCBI Taxonomy" id="1890302"/>
    <lineage>
        <taxon>Bacteria</taxon>
        <taxon>Bacillati</taxon>
        <taxon>Bacillota</taxon>
        <taxon>Bacilli</taxon>
        <taxon>Bacillales</taxon>
        <taxon>Bacillaceae</taxon>
        <taxon>Bacillus</taxon>
        <taxon>Bacillus cereus group</taxon>
    </lineage>
</organism>
<evidence type="ECO:0000313" key="2">
    <source>
        <dbReference type="EMBL" id="SDD47479.1"/>
    </source>
</evidence>
<evidence type="ECO:0008006" key="4">
    <source>
        <dbReference type="Google" id="ProtNLM"/>
    </source>
</evidence>
<dbReference type="AlphaFoldDB" id="A0A1G6V1G6"/>
<sequence>MDPNNRNIKFSVKKACVDIGNDYQVEYATIVVEDTKTKFFRVHPTTNFIKQRYGKTDHNFNSQKRAADVIVQFLNWLLIEKYSTYQISSLKQLTLSHGVDFLNYLKTTKYKKKKDRNSVYRSRGTLEHADLYLRYFFKFLKDQHILQGALADVIEKHTYKANNKEIISSIFIGNGFSLPAKNVTRHEFKLEHFPHPQLITLLLEVSDLVAPEISFGIYLQIFGGLRRGEVVNVLRSDLREIGPNGEHGLSVRIGYKPYIWERLNDISSCSVKRDTKLFPIQPIQVIPTISVPILKSLKIRLETLQKSNRHNALFVDNNGNPMSGDTYDARFNKVKRKFLMTVKKKMPAYFSLLSSNTWGTHIGRRIYTNLMAKIVKSPAELAILRGDKSLESALVYMSKEAIREEIQEGLQQMYQENMNTNDNLDEEAISLAQQYNNNFINSILREGAVNFESITNTERSY</sequence>
<evidence type="ECO:0000256" key="1">
    <source>
        <dbReference type="ARBA" id="ARBA00023172"/>
    </source>
</evidence>
<dbReference type="EMBL" id="FMZR01000006">
    <property type="protein sequence ID" value="SDD47479.1"/>
    <property type="molecule type" value="Genomic_DNA"/>
</dbReference>
<dbReference type="InterPro" id="IPR011010">
    <property type="entry name" value="DNA_brk_join_enz"/>
</dbReference>
<dbReference type="GO" id="GO:0003677">
    <property type="term" value="F:DNA binding"/>
    <property type="evidence" value="ECO:0007669"/>
    <property type="project" value="InterPro"/>
</dbReference>
<dbReference type="Proteomes" id="UP000183507">
    <property type="component" value="Unassembled WGS sequence"/>
</dbReference>
<name>A0A1G6V1G6_9BACI</name>
<keyword evidence="1" id="KW-0233">DNA recombination</keyword>
<protein>
    <recommendedName>
        <fullName evidence="4">Site-specific integrase</fullName>
    </recommendedName>
</protein>
<dbReference type="RefSeq" id="WP_074651249.1">
    <property type="nucleotide sequence ID" value="NZ_FMZR01000006.1"/>
</dbReference>